<gene>
    <name evidence="1" type="ORF">KSX_89260</name>
</gene>
<organism evidence="1 2">
    <name type="scientific">Ktedonospora formicarum</name>
    <dbReference type="NCBI Taxonomy" id="2778364"/>
    <lineage>
        <taxon>Bacteria</taxon>
        <taxon>Bacillati</taxon>
        <taxon>Chloroflexota</taxon>
        <taxon>Ktedonobacteria</taxon>
        <taxon>Ktedonobacterales</taxon>
        <taxon>Ktedonobacteraceae</taxon>
        <taxon>Ktedonospora</taxon>
    </lineage>
</organism>
<comment type="caution">
    <text evidence="1">The sequence shown here is derived from an EMBL/GenBank/DDBJ whole genome shotgun (WGS) entry which is preliminary data.</text>
</comment>
<dbReference type="Proteomes" id="UP000612362">
    <property type="component" value="Unassembled WGS sequence"/>
</dbReference>
<evidence type="ECO:0000313" key="2">
    <source>
        <dbReference type="Proteomes" id="UP000612362"/>
    </source>
</evidence>
<accession>A0A8J3IEA0</accession>
<sequence>MLSFPVEGQLLRELQQFARDNKGKSGHAIAIIKVESRSRQHPFETEKMSSPIRVDDFGDLAGPNVLRVLRQVGNDLAREAQTEFVSAYPGVKTSFLSSRQIFLSIDICCSCIRPSFLLEFLLVR</sequence>
<dbReference type="AlphaFoldDB" id="A0A8J3IEA0"/>
<keyword evidence="2" id="KW-1185">Reference proteome</keyword>
<reference evidence="1" key="1">
    <citation type="submission" date="2020-10" db="EMBL/GenBank/DDBJ databases">
        <title>Taxonomic study of unclassified bacteria belonging to the class Ktedonobacteria.</title>
        <authorList>
            <person name="Yabe S."/>
            <person name="Wang C.M."/>
            <person name="Zheng Y."/>
            <person name="Sakai Y."/>
            <person name="Cavaletti L."/>
            <person name="Monciardini P."/>
            <person name="Donadio S."/>
        </authorList>
    </citation>
    <scope>NUCLEOTIDE SEQUENCE</scope>
    <source>
        <strain evidence="1">SOSP1-1</strain>
    </source>
</reference>
<evidence type="ECO:0000313" key="1">
    <source>
        <dbReference type="EMBL" id="GHO50763.1"/>
    </source>
</evidence>
<proteinExistence type="predicted"/>
<protein>
    <submittedName>
        <fullName evidence="1">Uncharacterized protein</fullName>
    </submittedName>
</protein>
<dbReference type="EMBL" id="BNJF01000009">
    <property type="protein sequence ID" value="GHO50763.1"/>
    <property type="molecule type" value="Genomic_DNA"/>
</dbReference>
<name>A0A8J3IEA0_9CHLR</name>